<dbReference type="InterPro" id="IPR036390">
    <property type="entry name" value="WH_DNA-bd_sf"/>
</dbReference>
<dbReference type="GO" id="GO:0003677">
    <property type="term" value="F:DNA binding"/>
    <property type="evidence" value="ECO:0007669"/>
    <property type="project" value="UniProtKB-KW"/>
</dbReference>
<evidence type="ECO:0000313" key="9">
    <source>
        <dbReference type="Proteomes" id="UP000280346"/>
    </source>
</evidence>
<dbReference type="OrthoDB" id="9808770at2"/>
<dbReference type="PANTHER" id="PTHR46577">
    <property type="entry name" value="HTH-TYPE TRANSCRIPTIONAL REGULATORY PROTEIN GABR"/>
    <property type="match status" value="1"/>
</dbReference>
<dbReference type="Pfam" id="PF00392">
    <property type="entry name" value="GntR"/>
    <property type="match status" value="1"/>
</dbReference>
<proteinExistence type="inferred from homology"/>
<dbReference type="CDD" id="cd07377">
    <property type="entry name" value="WHTH_GntR"/>
    <property type="match status" value="1"/>
</dbReference>
<keyword evidence="8" id="KW-0808">Transferase</keyword>
<dbReference type="InterPro" id="IPR051446">
    <property type="entry name" value="HTH_trans_reg/aminotransferase"/>
</dbReference>
<keyword evidence="2" id="KW-0663">Pyridoxal phosphate</keyword>
<evidence type="ECO:0000256" key="6">
    <source>
        <dbReference type="SAM" id="MobiDB-lite"/>
    </source>
</evidence>
<dbReference type="InterPro" id="IPR000524">
    <property type="entry name" value="Tscrpt_reg_HTH_GntR"/>
</dbReference>
<reference evidence="8 9" key="1">
    <citation type="submission" date="2018-12" db="EMBL/GenBank/DDBJ databases">
        <authorList>
            <person name="Yang Y."/>
        </authorList>
    </citation>
    <scope>NUCLEOTIDE SEQUENCE [LARGE SCALE GENOMIC DNA]</scope>
    <source>
        <strain evidence="8 9">GSF71</strain>
    </source>
</reference>
<keyword evidence="5" id="KW-0804">Transcription</keyword>
<evidence type="ECO:0000256" key="4">
    <source>
        <dbReference type="ARBA" id="ARBA00023125"/>
    </source>
</evidence>
<dbReference type="InterPro" id="IPR015424">
    <property type="entry name" value="PyrdxlP-dep_Trfase"/>
</dbReference>
<evidence type="ECO:0000256" key="1">
    <source>
        <dbReference type="ARBA" id="ARBA00005384"/>
    </source>
</evidence>
<dbReference type="InterPro" id="IPR036388">
    <property type="entry name" value="WH-like_DNA-bd_sf"/>
</dbReference>
<evidence type="ECO:0000256" key="3">
    <source>
        <dbReference type="ARBA" id="ARBA00023015"/>
    </source>
</evidence>
<dbReference type="GO" id="GO:0003700">
    <property type="term" value="F:DNA-binding transcription factor activity"/>
    <property type="evidence" value="ECO:0007669"/>
    <property type="project" value="InterPro"/>
</dbReference>
<dbReference type="InterPro" id="IPR015421">
    <property type="entry name" value="PyrdxlP-dep_Trfase_major"/>
</dbReference>
<keyword evidence="3" id="KW-0805">Transcription regulation</keyword>
<dbReference type="InterPro" id="IPR004839">
    <property type="entry name" value="Aminotransferase_I/II_large"/>
</dbReference>
<dbReference type="Proteomes" id="UP000280346">
    <property type="component" value="Unassembled WGS sequence"/>
</dbReference>
<dbReference type="GO" id="GO:0008483">
    <property type="term" value="F:transaminase activity"/>
    <property type="evidence" value="ECO:0007669"/>
    <property type="project" value="UniProtKB-KW"/>
</dbReference>
<dbReference type="PROSITE" id="PS50949">
    <property type="entry name" value="HTH_GNTR"/>
    <property type="match status" value="1"/>
</dbReference>
<keyword evidence="9" id="KW-1185">Reference proteome</keyword>
<sequence length="508" mass="55224">MGQFIDMPEHPSQSRLTDRICQSIRDRIASGVLASGARVPSTRALAAEWGASRTTVTAAYDQLIAEGYLEARQGAATRVASGLPQSPLPSQHPASRHRKSVEPSGNLSAYGRRLAAFAIPTEGDRKALAVDFRYGDIAGDDFPRLAWKRAVTAALLRKRPSLRYGDPSGSPRLRTALQGYLWRARAMRCEPDQIVIVNGSQQGIDLCARLLLDPADRVLMENPGYGLARQVFQAAGADVIPIPVDEDGMRTERLPPARLAYTTPSHQFPLGGVMSAARRRDLLAWAERGGGYVIEDDYDGEYRFDVSPIPALQVLDDAGRVIHLGTVSKILSPDLRLGYLVVPETMAPVFAKAKRLADRHTPGPEQEALADLIESGAYERHIRRVRRRNGERRSALLAALAETFGKDVTVVGAAAGLHVLVWLNSVPRVREEALIARAWAAGVGIYPVGPLFDPAAAAPDLATAGLVVGYASLDEEAIRRGVRLLRQVVDESQPDRPGSSCRWPPRSN</sequence>
<dbReference type="PRINTS" id="PR00035">
    <property type="entry name" value="HTHGNTR"/>
</dbReference>
<feature type="domain" description="HTH gntR-type" evidence="7">
    <location>
        <begin position="14"/>
        <end position="82"/>
    </location>
</feature>
<dbReference type="Gene3D" id="3.40.640.10">
    <property type="entry name" value="Type I PLP-dependent aspartate aminotransferase-like (Major domain)"/>
    <property type="match status" value="1"/>
</dbReference>
<dbReference type="SUPFAM" id="SSF53383">
    <property type="entry name" value="PLP-dependent transferases"/>
    <property type="match status" value="1"/>
</dbReference>
<dbReference type="Gene3D" id="1.10.10.10">
    <property type="entry name" value="Winged helix-like DNA-binding domain superfamily/Winged helix DNA-binding domain"/>
    <property type="match status" value="1"/>
</dbReference>
<dbReference type="SMART" id="SM00345">
    <property type="entry name" value="HTH_GNTR"/>
    <property type="match status" value="1"/>
</dbReference>
<dbReference type="CDD" id="cd00609">
    <property type="entry name" value="AAT_like"/>
    <property type="match status" value="1"/>
</dbReference>
<evidence type="ECO:0000259" key="7">
    <source>
        <dbReference type="PROSITE" id="PS50949"/>
    </source>
</evidence>
<keyword evidence="8" id="KW-0032">Aminotransferase</keyword>
<evidence type="ECO:0000256" key="2">
    <source>
        <dbReference type="ARBA" id="ARBA00022898"/>
    </source>
</evidence>
<name>A0A3S0WQR1_9PROT</name>
<dbReference type="SUPFAM" id="SSF46785">
    <property type="entry name" value="Winged helix' DNA-binding domain"/>
    <property type="match status" value="1"/>
</dbReference>
<dbReference type="Pfam" id="PF00155">
    <property type="entry name" value="Aminotran_1_2"/>
    <property type="match status" value="1"/>
</dbReference>
<evidence type="ECO:0000313" key="8">
    <source>
        <dbReference type="EMBL" id="RUQ62067.1"/>
    </source>
</evidence>
<organism evidence="8 9">
    <name type="scientific">Azospirillum doebereinerae</name>
    <dbReference type="NCBI Taxonomy" id="92933"/>
    <lineage>
        <taxon>Bacteria</taxon>
        <taxon>Pseudomonadati</taxon>
        <taxon>Pseudomonadota</taxon>
        <taxon>Alphaproteobacteria</taxon>
        <taxon>Rhodospirillales</taxon>
        <taxon>Azospirillaceae</taxon>
        <taxon>Azospirillum</taxon>
    </lineage>
</organism>
<evidence type="ECO:0000256" key="5">
    <source>
        <dbReference type="ARBA" id="ARBA00023163"/>
    </source>
</evidence>
<dbReference type="EMBL" id="RZIJ01000040">
    <property type="protein sequence ID" value="RUQ62067.1"/>
    <property type="molecule type" value="Genomic_DNA"/>
</dbReference>
<dbReference type="AlphaFoldDB" id="A0A3S0WQR1"/>
<dbReference type="PANTHER" id="PTHR46577:SF1">
    <property type="entry name" value="HTH-TYPE TRANSCRIPTIONAL REGULATORY PROTEIN GABR"/>
    <property type="match status" value="1"/>
</dbReference>
<dbReference type="GO" id="GO:0030170">
    <property type="term" value="F:pyridoxal phosphate binding"/>
    <property type="evidence" value="ECO:0007669"/>
    <property type="project" value="InterPro"/>
</dbReference>
<feature type="region of interest" description="Disordered" evidence="6">
    <location>
        <begin position="79"/>
        <end position="105"/>
    </location>
</feature>
<protein>
    <submittedName>
        <fullName evidence="8">PLP-dependent aminotransferase family protein</fullName>
    </submittedName>
</protein>
<accession>A0A3S0WQR1</accession>
<comment type="caution">
    <text evidence="8">The sequence shown here is derived from an EMBL/GenBank/DDBJ whole genome shotgun (WGS) entry which is preliminary data.</text>
</comment>
<gene>
    <name evidence="8" type="ORF">EJ913_28980</name>
</gene>
<keyword evidence="4" id="KW-0238">DNA-binding</keyword>
<comment type="similarity">
    <text evidence="1">In the C-terminal section; belongs to the class-I pyridoxal-phosphate-dependent aminotransferase family.</text>
</comment>